<name>C0DY18_EIKCO</name>
<proteinExistence type="predicted"/>
<dbReference type="AlphaFoldDB" id="C0DY18"/>
<reference evidence="1 2" key="1">
    <citation type="submission" date="2009-01" db="EMBL/GenBank/DDBJ databases">
        <authorList>
            <person name="Fulton L."/>
            <person name="Clifton S."/>
            <person name="Chinwalla A.T."/>
            <person name="Mitreva M."/>
            <person name="Sodergren E."/>
            <person name="Weinstock G."/>
            <person name="Clifton S."/>
            <person name="Dooling D.J."/>
            <person name="Fulton B."/>
            <person name="Minx P."/>
            <person name="Pepin K.H."/>
            <person name="Johnson M."/>
            <person name="Bhonagiri V."/>
            <person name="Nash W.E."/>
            <person name="Mardis E.R."/>
            <person name="Wilson R.K."/>
        </authorList>
    </citation>
    <scope>NUCLEOTIDE SEQUENCE [LARGE SCALE GENOMIC DNA]</scope>
    <source>
        <strain evidence="1 2">ATCC 23834</strain>
    </source>
</reference>
<dbReference type="Proteomes" id="UP000005837">
    <property type="component" value="Unassembled WGS sequence"/>
</dbReference>
<comment type="caution">
    <text evidence="1">The sequence shown here is derived from an EMBL/GenBank/DDBJ whole genome shotgun (WGS) entry which is preliminary data.</text>
</comment>
<gene>
    <name evidence="1" type="ORF">EIKCOROL_02280</name>
</gene>
<protein>
    <submittedName>
        <fullName evidence="1">Uncharacterized protein</fullName>
    </submittedName>
</protein>
<dbReference type="EMBL" id="ACEA01000051">
    <property type="protein sequence ID" value="EEG23035.1"/>
    <property type="molecule type" value="Genomic_DNA"/>
</dbReference>
<organism evidence="1 2">
    <name type="scientific">Eikenella corrodens ATCC 23834</name>
    <dbReference type="NCBI Taxonomy" id="546274"/>
    <lineage>
        <taxon>Bacteria</taxon>
        <taxon>Pseudomonadati</taxon>
        <taxon>Pseudomonadota</taxon>
        <taxon>Betaproteobacteria</taxon>
        <taxon>Neisseriales</taxon>
        <taxon>Neisseriaceae</taxon>
        <taxon>Eikenella</taxon>
    </lineage>
</organism>
<dbReference type="HOGENOM" id="CLU_3232954_0_0_4"/>
<accession>C0DY18</accession>
<evidence type="ECO:0000313" key="1">
    <source>
        <dbReference type="EMBL" id="EEG23035.1"/>
    </source>
</evidence>
<sequence length="43" mass="5102">MGSKKSSDYTRFCRRMRLPEKRKRVLNLAETLPWLLPNIVLAL</sequence>
<evidence type="ECO:0000313" key="2">
    <source>
        <dbReference type="Proteomes" id="UP000005837"/>
    </source>
</evidence>